<evidence type="ECO:0000313" key="9">
    <source>
        <dbReference type="Proteomes" id="UP000019132"/>
    </source>
</evidence>
<evidence type="ECO:0000256" key="5">
    <source>
        <dbReference type="ARBA" id="ARBA00022801"/>
    </source>
</evidence>
<dbReference type="InterPro" id="IPR029058">
    <property type="entry name" value="AB_hydrolase_fold"/>
</dbReference>
<dbReference type="VEuPathDB" id="FungiDB:PYU1_G014034"/>
<dbReference type="SUPFAM" id="SSF53474">
    <property type="entry name" value="alpha/beta-Hydrolases"/>
    <property type="match status" value="1"/>
</dbReference>
<dbReference type="OMA" id="ELMCDVN"/>
<organism evidence="8 9">
    <name type="scientific">Globisporangium ultimum (strain ATCC 200006 / CBS 805.95 / DAOM BR144)</name>
    <name type="common">Pythium ultimum</name>
    <dbReference type="NCBI Taxonomy" id="431595"/>
    <lineage>
        <taxon>Eukaryota</taxon>
        <taxon>Sar</taxon>
        <taxon>Stramenopiles</taxon>
        <taxon>Oomycota</taxon>
        <taxon>Peronosporomycetes</taxon>
        <taxon>Pythiales</taxon>
        <taxon>Pythiaceae</taxon>
        <taxon>Globisporangium</taxon>
    </lineage>
</organism>
<dbReference type="Gene3D" id="3.40.50.1820">
    <property type="entry name" value="alpha/beta hydrolase"/>
    <property type="match status" value="1"/>
</dbReference>
<comment type="similarity">
    <text evidence="1 7">Belongs to the peptidase S10 family.</text>
</comment>
<dbReference type="PROSITE" id="PS00560">
    <property type="entry name" value="CARBOXYPEPT_SER_HIS"/>
    <property type="match status" value="1"/>
</dbReference>
<evidence type="ECO:0000256" key="2">
    <source>
        <dbReference type="ARBA" id="ARBA00022645"/>
    </source>
</evidence>
<evidence type="ECO:0000256" key="4">
    <source>
        <dbReference type="ARBA" id="ARBA00022729"/>
    </source>
</evidence>
<reference evidence="8" key="3">
    <citation type="submission" date="2015-02" db="UniProtKB">
        <authorList>
            <consortium name="EnsemblProtists"/>
        </authorList>
    </citation>
    <scope>IDENTIFICATION</scope>
    <source>
        <strain evidence="8">DAOM BR144</strain>
    </source>
</reference>
<evidence type="ECO:0000256" key="3">
    <source>
        <dbReference type="ARBA" id="ARBA00022670"/>
    </source>
</evidence>
<dbReference type="Gene3D" id="1.10.287.410">
    <property type="match status" value="1"/>
</dbReference>
<dbReference type="PANTHER" id="PTHR11802:SF113">
    <property type="entry name" value="SERINE CARBOXYPEPTIDASE CTSA-4.1"/>
    <property type="match status" value="1"/>
</dbReference>
<dbReference type="EMBL" id="GL376616">
    <property type="status" value="NOT_ANNOTATED_CDS"/>
    <property type="molecule type" value="Genomic_DNA"/>
</dbReference>
<dbReference type="PANTHER" id="PTHR11802">
    <property type="entry name" value="SERINE PROTEASE FAMILY S10 SERINE CARBOXYPEPTIDASE"/>
    <property type="match status" value="1"/>
</dbReference>
<dbReference type="STRING" id="431595.K3XA14"/>
<reference evidence="9" key="2">
    <citation type="submission" date="2010-04" db="EMBL/GenBank/DDBJ databases">
        <authorList>
            <person name="Buell R."/>
            <person name="Hamilton J."/>
            <person name="Hostetler J."/>
        </authorList>
    </citation>
    <scope>NUCLEOTIDE SEQUENCE [LARGE SCALE GENOMIC DNA]</scope>
    <source>
        <strain evidence="9">DAOM:BR144</strain>
    </source>
</reference>
<accession>K3XA14</accession>
<dbReference type="Pfam" id="PF00450">
    <property type="entry name" value="Peptidase_S10"/>
    <property type="match status" value="1"/>
</dbReference>
<keyword evidence="2 7" id="KW-0121">Carboxypeptidase</keyword>
<dbReference type="eggNOG" id="KOG1282">
    <property type="taxonomic scope" value="Eukaryota"/>
</dbReference>
<dbReference type="EnsemblProtists" id="PYU1_T014063">
    <property type="protein sequence ID" value="PYU1_T014063"/>
    <property type="gene ID" value="PYU1_G014034"/>
</dbReference>
<keyword evidence="5 7" id="KW-0378">Hydrolase</keyword>
<dbReference type="InterPro" id="IPR033124">
    <property type="entry name" value="Ser_caboxypep_his_AS"/>
</dbReference>
<evidence type="ECO:0000256" key="7">
    <source>
        <dbReference type="RuleBase" id="RU361156"/>
    </source>
</evidence>
<dbReference type="GO" id="GO:0006508">
    <property type="term" value="P:proteolysis"/>
    <property type="evidence" value="ECO:0007669"/>
    <property type="project" value="UniProtKB-KW"/>
</dbReference>
<reference evidence="9" key="1">
    <citation type="journal article" date="2010" name="Genome Biol.">
        <title>Genome sequence of the necrotrophic plant pathogen Pythium ultimum reveals original pathogenicity mechanisms and effector repertoire.</title>
        <authorList>
            <person name="Levesque C.A."/>
            <person name="Brouwer H."/>
            <person name="Cano L."/>
            <person name="Hamilton J.P."/>
            <person name="Holt C."/>
            <person name="Huitema E."/>
            <person name="Raffaele S."/>
            <person name="Robideau G.P."/>
            <person name="Thines M."/>
            <person name="Win J."/>
            <person name="Zerillo M.M."/>
            <person name="Beakes G.W."/>
            <person name="Boore J.L."/>
            <person name="Busam D."/>
            <person name="Dumas B."/>
            <person name="Ferriera S."/>
            <person name="Fuerstenberg S.I."/>
            <person name="Gachon C.M."/>
            <person name="Gaulin E."/>
            <person name="Govers F."/>
            <person name="Grenville-Briggs L."/>
            <person name="Horner N."/>
            <person name="Hostetler J."/>
            <person name="Jiang R.H."/>
            <person name="Johnson J."/>
            <person name="Krajaejun T."/>
            <person name="Lin H."/>
            <person name="Meijer H.J."/>
            <person name="Moore B."/>
            <person name="Morris P."/>
            <person name="Phuntmart V."/>
            <person name="Puiu D."/>
            <person name="Shetty J."/>
            <person name="Stajich J.E."/>
            <person name="Tripathy S."/>
            <person name="Wawra S."/>
            <person name="van West P."/>
            <person name="Whitty B.R."/>
            <person name="Coutinho P.M."/>
            <person name="Henrissat B."/>
            <person name="Martin F."/>
            <person name="Thomas P.D."/>
            <person name="Tyler B.M."/>
            <person name="De Vries R.P."/>
            <person name="Kamoun S."/>
            <person name="Yandell M."/>
            <person name="Tisserat N."/>
            <person name="Buell C.R."/>
        </authorList>
    </citation>
    <scope>NUCLEOTIDE SEQUENCE</scope>
    <source>
        <strain evidence="9">DAOM:BR144</strain>
    </source>
</reference>
<dbReference type="InterPro" id="IPR001563">
    <property type="entry name" value="Peptidase_S10"/>
</dbReference>
<evidence type="ECO:0000313" key="8">
    <source>
        <dbReference type="EnsemblProtists" id="PYU1_T014063"/>
    </source>
</evidence>
<evidence type="ECO:0000256" key="6">
    <source>
        <dbReference type="ARBA" id="ARBA00023180"/>
    </source>
</evidence>
<keyword evidence="6" id="KW-0325">Glycoprotein</keyword>
<dbReference type="Proteomes" id="UP000019132">
    <property type="component" value="Unassembled WGS sequence"/>
</dbReference>
<sequence length="367" mass="41243">MALLTENGPCQVLPNFATTVNPYSWTNNANVIWLDQPSDTGLSYAADEDLDQNEDDVQENIYWFLQGFLDTHPELIDRPLYLTGESYAGHYIPAAAHYIWQENERAVARHLNLQGIAIGNGLVNPVIQIEHVLDMTDNAYNVTLFSAEGLAAAEAALPMCVELLKECQVDASVCREADAFYEDKIVSQIAKANRDQHDIRVECHEEDVNKCYDLSYVTKYISSAPVLSYLNVSKKQAWEECSPKVARGFVNAGDVMRNFGAYVADLLNFSSVRVLIYAGDADLVCNWYGTQAWTKALEWQYKAEFNAAQEHALVVGNGNKSIEAGRVRTFENQFTFIRVFNSGHMVPRDQPAVALTMINRFFHNDAF</sequence>
<dbReference type="PROSITE" id="PS00131">
    <property type="entry name" value="CARBOXYPEPT_SER_SER"/>
    <property type="match status" value="1"/>
</dbReference>
<keyword evidence="3 7" id="KW-0645">Protease</keyword>
<dbReference type="PRINTS" id="PR00724">
    <property type="entry name" value="CRBOXYPTASEC"/>
</dbReference>
<dbReference type="GO" id="GO:0004185">
    <property type="term" value="F:serine-type carboxypeptidase activity"/>
    <property type="evidence" value="ECO:0007669"/>
    <property type="project" value="UniProtKB-UniRule"/>
</dbReference>
<protein>
    <recommendedName>
        <fullName evidence="7">Carboxypeptidase</fullName>
        <ecNumber evidence="7">3.4.16.-</ecNumber>
    </recommendedName>
</protein>
<name>K3XA14_GLOUD</name>
<dbReference type="InParanoid" id="K3XA14"/>
<evidence type="ECO:0000256" key="1">
    <source>
        <dbReference type="ARBA" id="ARBA00009431"/>
    </source>
</evidence>
<dbReference type="AlphaFoldDB" id="K3XA14"/>
<dbReference type="EC" id="3.4.16.-" evidence="7"/>
<proteinExistence type="inferred from homology"/>
<keyword evidence="4" id="KW-0732">Signal</keyword>
<dbReference type="InterPro" id="IPR018202">
    <property type="entry name" value="Ser_caboxypep_ser_AS"/>
</dbReference>
<dbReference type="HOGENOM" id="CLU_008523_10_2_1"/>
<keyword evidence="9" id="KW-1185">Reference proteome</keyword>